<evidence type="ECO:0000313" key="2">
    <source>
        <dbReference type="Proteomes" id="UP001372834"/>
    </source>
</evidence>
<comment type="caution">
    <text evidence="1">The sequence shown here is derived from an EMBL/GenBank/DDBJ whole genome shotgun (WGS) entry which is preliminary data.</text>
</comment>
<name>A0AAN8XPV9_POLSC</name>
<dbReference type="EMBL" id="JAWJWE010000001">
    <property type="protein sequence ID" value="KAK6644695.1"/>
    <property type="molecule type" value="Genomic_DNA"/>
</dbReference>
<gene>
    <name evidence="1" type="ORF">RUM43_000963</name>
</gene>
<evidence type="ECO:0000313" key="1">
    <source>
        <dbReference type="EMBL" id="KAK6644695.1"/>
    </source>
</evidence>
<protein>
    <submittedName>
        <fullName evidence="1">Uncharacterized protein</fullName>
    </submittedName>
</protein>
<dbReference type="AlphaFoldDB" id="A0AAN8XPV9"/>
<sequence length="101" mass="11783">MDDNEVEYLGDNCYHHHQHHYHYLGDVGRKQPEEPKPYHGFIFQGLRNPPSPAYFPTPKGIPKKKKLPLVGCTPRRPTCSTKFLCFHKNAQKVLIVKQQMK</sequence>
<organism evidence="1 2">
    <name type="scientific">Polyplax serrata</name>
    <name type="common">Common mouse louse</name>
    <dbReference type="NCBI Taxonomy" id="468196"/>
    <lineage>
        <taxon>Eukaryota</taxon>
        <taxon>Metazoa</taxon>
        <taxon>Ecdysozoa</taxon>
        <taxon>Arthropoda</taxon>
        <taxon>Hexapoda</taxon>
        <taxon>Insecta</taxon>
        <taxon>Pterygota</taxon>
        <taxon>Neoptera</taxon>
        <taxon>Paraneoptera</taxon>
        <taxon>Psocodea</taxon>
        <taxon>Troctomorpha</taxon>
        <taxon>Phthiraptera</taxon>
        <taxon>Anoplura</taxon>
        <taxon>Polyplacidae</taxon>
        <taxon>Polyplax</taxon>
    </lineage>
</organism>
<proteinExistence type="predicted"/>
<accession>A0AAN8XPV9</accession>
<dbReference type="Proteomes" id="UP001372834">
    <property type="component" value="Unassembled WGS sequence"/>
</dbReference>
<reference evidence="1 2" key="1">
    <citation type="submission" date="2023-10" db="EMBL/GenBank/DDBJ databases">
        <title>Genomes of two closely related lineages of the louse Polyplax serrata with different host specificities.</title>
        <authorList>
            <person name="Martinu J."/>
            <person name="Tarabai H."/>
            <person name="Stefka J."/>
            <person name="Hypsa V."/>
        </authorList>
    </citation>
    <scope>NUCLEOTIDE SEQUENCE [LARGE SCALE GENOMIC DNA]</scope>
    <source>
        <strain evidence="1">HR10_N</strain>
    </source>
</reference>